<dbReference type="InterPro" id="IPR036937">
    <property type="entry name" value="Adhesion_dom_fimbrial_sf"/>
</dbReference>
<dbReference type="GO" id="GO:0007155">
    <property type="term" value="P:cell adhesion"/>
    <property type="evidence" value="ECO:0007669"/>
    <property type="project" value="InterPro"/>
</dbReference>
<dbReference type="AlphaFoldDB" id="A0A4R5VYM2"/>
<organism evidence="2 3">
    <name type="scientific">Sapientia aquatica</name>
    <dbReference type="NCBI Taxonomy" id="1549640"/>
    <lineage>
        <taxon>Bacteria</taxon>
        <taxon>Pseudomonadati</taxon>
        <taxon>Pseudomonadota</taxon>
        <taxon>Betaproteobacteria</taxon>
        <taxon>Burkholderiales</taxon>
        <taxon>Oxalobacteraceae</taxon>
        <taxon>Sapientia</taxon>
    </lineage>
</organism>
<feature type="chain" id="PRO_5020778640" evidence="1">
    <location>
        <begin position="19"/>
        <end position="204"/>
    </location>
</feature>
<reference evidence="2 3" key="1">
    <citation type="submission" date="2019-03" db="EMBL/GenBank/DDBJ databases">
        <title>Sapientia aquatica gen. nov., sp. nov., isolated from a crater lake.</title>
        <authorList>
            <person name="Felfoldi T."/>
            <person name="Szabo A."/>
            <person name="Toth E."/>
            <person name="Schumann P."/>
            <person name="Keki Z."/>
            <person name="Marialigeti K."/>
            <person name="Mathe I."/>
        </authorList>
    </citation>
    <scope>NUCLEOTIDE SEQUENCE [LARGE SCALE GENOMIC DNA]</scope>
    <source>
        <strain evidence="2 3">SA-152</strain>
    </source>
</reference>
<evidence type="ECO:0000256" key="1">
    <source>
        <dbReference type="SAM" id="SignalP"/>
    </source>
</evidence>
<evidence type="ECO:0000313" key="3">
    <source>
        <dbReference type="Proteomes" id="UP000294829"/>
    </source>
</evidence>
<keyword evidence="1" id="KW-0732">Signal</keyword>
<evidence type="ECO:0000313" key="2">
    <source>
        <dbReference type="EMBL" id="TDK64547.1"/>
    </source>
</evidence>
<dbReference type="RefSeq" id="WP_133329581.1">
    <property type="nucleotide sequence ID" value="NZ_SMYL01000007.1"/>
</dbReference>
<sequence length="204" mass="21936">MRSLLGLAMLIFGTTFFAAPALQASEMAFSGEITNITCSVKINGIAGPLVIYLPTVKVSDLPTHNSTAGTTEFIVELYNCSEIYQGYVKVASLPIKVMIPGIAGYPGGPGNPAHYLPNMATVNAAKGVHFYLEAQYWDGSWGSIYAPYGDKLLGVLVDHFRPGMRDMVKKGRVSYVRDTTPETGSVELVAGVVQSAVQYSLVYD</sequence>
<feature type="signal peptide" evidence="1">
    <location>
        <begin position="1"/>
        <end position="18"/>
    </location>
</feature>
<name>A0A4R5VYM2_9BURK</name>
<gene>
    <name evidence="2" type="ORF">E2I14_13990</name>
</gene>
<dbReference type="Proteomes" id="UP000294829">
    <property type="component" value="Unassembled WGS sequence"/>
</dbReference>
<keyword evidence="3" id="KW-1185">Reference proteome</keyword>
<dbReference type="Gene3D" id="2.60.40.1090">
    <property type="entry name" value="Fimbrial-type adhesion domain"/>
    <property type="match status" value="1"/>
</dbReference>
<dbReference type="OrthoDB" id="8656135at2"/>
<comment type="caution">
    <text evidence="2">The sequence shown here is derived from an EMBL/GenBank/DDBJ whole genome shotgun (WGS) entry which is preliminary data.</text>
</comment>
<accession>A0A4R5VYM2</accession>
<dbReference type="InterPro" id="IPR008966">
    <property type="entry name" value="Adhesion_dom_sf"/>
</dbReference>
<proteinExistence type="predicted"/>
<dbReference type="EMBL" id="SMYL01000007">
    <property type="protein sequence ID" value="TDK64547.1"/>
    <property type="molecule type" value="Genomic_DNA"/>
</dbReference>
<dbReference type="SUPFAM" id="SSF49401">
    <property type="entry name" value="Bacterial adhesins"/>
    <property type="match status" value="1"/>
</dbReference>
<dbReference type="GO" id="GO:0009289">
    <property type="term" value="C:pilus"/>
    <property type="evidence" value="ECO:0007669"/>
    <property type="project" value="InterPro"/>
</dbReference>
<protein>
    <submittedName>
        <fullName evidence="2">Type 1 fimbrial protein</fullName>
    </submittedName>
</protein>